<dbReference type="CDD" id="cd12173">
    <property type="entry name" value="PGDH_4"/>
    <property type="match status" value="1"/>
</dbReference>
<dbReference type="InterPro" id="IPR006139">
    <property type="entry name" value="D-isomer_2_OHA_DH_cat_dom"/>
</dbReference>
<evidence type="ECO:0000259" key="7">
    <source>
        <dbReference type="Pfam" id="PF02826"/>
    </source>
</evidence>
<dbReference type="AlphaFoldDB" id="A0A1I1EM07"/>
<dbReference type="FunFam" id="3.40.50.720:FF:000203">
    <property type="entry name" value="D-3-phosphoglycerate dehydrogenase (SerA)"/>
    <property type="match status" value="1"/>
</dbReference>
<dbReference type="InterPro" id="IPR050857">
    <property type="entry name" value="D-2-hydroxyacid_DH"/>
</dbReference>
<dbReference type="Proteomes" id="UP000240042">
    <property type="component" value="Unassembled WGS sequence"/>
</dbReference>
<evidence type="ECO:0000256" key="4">
    <source>
        <dbReference type="ARBA" id="ARBA00023027"/>
    </source>
</evidence>
<accession>A0A1I1EM07</accession>
<dbReference type="GO" id="GO:0016616">
    <property type="term" value="F:oxidoreductase activity, acting on the CH-OH group of donors, NAD or NADP as acceptor"/>
    <property type="evidence" value="ECO:0007669"/>
    <property type="project" value="InterPro"/>
</dbReference>
<organism evidence="8 9">
    <name type="scientific">Brevinema andersonii</name>
    <dbReference type="NCBI Taxonomy" id="34097"/>
    <lineage>
        <taxon>Bacteria</taxon>
        <taxon>Pseudomonadati</taxon>
        <taxon>Spirochaetota</taxon>
        <taxon>Spirochaetia</taxon>
        <taxon>Brevinematales</taxon>
        <taxon>Brevinemataceae</taxon>
        <taxon>Brevinema</taxon>
    </lineage>
</organism>
<dbReference type="Pfam" id="PF00389">
    <property type="entry name" value="2-Hacid_dh"/>
    <property type="match status" value="1"/>
</dbReference>
<protein>
    <submittedName>
        <fullName evidence="8">D-3-phosphoglycerate dehydrogenase</fullName>
    </submittedName>
</protein>
<keyword evidence="4" id="KW-0520">NAD</keyword>
<evidence type="ECO:0000256" key="5">
    <source>
        <dbReference type="RuleBase" id="RU003719"/>
    </source>
</evidence>
<evidence type="ECO:0000313" key="8">
    <source>
        <dbReference type="EMBL" id="SFB85970.1"/>
    </source>
</evidence>
<feature type="domain" description="D-isomer specific 2-hydroxyacid dehydrogenase NAD-binding" evidence="7">
    <location>
        <begin position="98"/>
        <end position="272"/>
    </location>
</feature>
<keyword evidence="2" id="KW-0028">Amino-acid biosynthesis</keyword>
<dbReference type="PROSITE" id="PS00065">
    <property type="entry name" value="D_2_HYDROXYACID_DH_1"/>
    <property type="match status" value="1"/>
</dbReference>
<dbReference type="OrthoDB" id="9805416at2"/>
<dbReference type="InterPro" id="IPR036291">
    <property type="entry name" value="NAD(P)-bd_dom_sf"/>
</dbReference>
<dbReference type="GO" id="GO:0051287">
    <property type="term" value="F:NAD binding"/>
    <property type="evidence" value="ECO:0007669"/>
    <property type="project" value="InterPro"/>
</dbReference>
<keyword evidence="9" id="KW-1185">Reference proteome</keyword>
<dbReference type="EMBL" id="FOKY01000012">
    <property type="protein sequence ID" value="SFB85970.1"/>
    <property type="molecule type" value="Genomic_DNA"/>
</dbReference>
<dbReference type="InterPro" id="IPR029752">
    <property type="entry name" value="D-isomer_DH_CS1"/>
</dbReference>
<dbReference type="GO" id="GO:0008652">
    <property type="term" value="P:amino acid biosynthetic process"/>
    <property type="evidence" value="ECO:0007669"/>
    <property type="project" value="UniProtKB-KW"/>
</dbReference>
<gene>
    <name evidence="8" type="ORF">SAMN02745150_01097</name>
</gene>
<dbReference type="InterPro" id="IPR006140">
    <property type="entry name" value="D-isomer_DH_NAD-bd"/>
</dbReference>
<dbReference type="Gene3D" id="3.40.50.720">
    <property type="entry name" value="NAD(P)-binding Rossmann-like Domain"/>
    <property type="match status" value="2"/>
</dbReference>
<evidence type="ECO:0000256" key="1">
    <source>
        <dbReference type="ARBA" id="ARBA00005854"/>
    </source>
</evidence>
<dbReference type="STRING" id="34097.SAMN02745150_01097"/>
<reference evidence="9" key="1">
    <citation type="submission" date="2016-10" db="EMBL/GenBank/DDBJ databases">
        <authorList>
            <person name="Varghese N."/>
            <person name="Submissions S."/>
        </authorList>
    </citation>
    <scope>NUCLEOTIDE SEQUENCE [LARGE SCALE GENOMIC DNA]</scope>
    <source>
        <strain evidence="9">ATCC 43811</strain>
    </source>
</reference>
<sequence>MKYNIIIADDLSDEAIDLLRQSGQNIYFGLEELPNADALIVRSTKVTKNLIDQAPQLKIIARAGVGMDTIDEIYAHSKNIFTANAPGGNADNAAETTIGLMLGMAHNIVKAHSLLYHQKKWERNTTQGFELKGKTLGIIGCGNVGSRVAKISLALGMNIMIYDPYITQYPENTIAVSELTDLLPKCDLLTLHVPLTIETYHMISEKELSLLPFQACIVNASRGAVVNEADLIQALNSRHIKSAALDVFETEPLSTDSPLFDIENIILLPHLGGASIEARNRVSIMAAEAVLDFLNNLSE</sequence>
<dbReference type="PANTHER" id="PTHR42789:SF1">
    <property type="entry name" value="D-ISOMER SPECIFIC 2-HYDROXYACID DEHYDROGENASE FAMILY PROTEIN (AFU_ORTHOLOGUE AFUA_6G10090)"/>
    <property type="match status" value="1"/>
</dbReference>
<proteinExistence type="inferred from homology"/>
<evidence type="ECO:0000256" key="2">
    <source>
        <dbReference type="ARBA" id="ARBA00022605"/>
    </source>
</evidence>
<evidence type="ECO:0000256" key="3">
    <source>
        <dbReference type="ARBA" id="ARBA00023002"/>
    </source>
</evidence>
<dbReference type="SUPFAM" id="SSF51735">
    <property type="entry name" value="NAD(P)-binding Rossmann-fold domains"/>
    <property type="match status" value="1"/>
</dbReference>
<name>A0A1I1EM07_BREAD</name>
<comment type="similarity">
    <text evidence="1 5">Belongs to the D-isomer specific 2-hydroxyacid dehydrogenase family.</text>
</comment>
<keyword evidence="3 5" id="KW-0560">Oxidoreductase</keyword>
<evidence type="ECO:0000259" key="6">
    <source>
        <dbReference type="Pfam" id="PF00389"/>
    </source>
</evidence>
<dbReference type="RefSeq" id="WP_092319438.1">
    <property type="nucleotide sequence ID" value="NZ_FOKY01000012.1"/>
</dbReference>
<dbReference type="SUPFAM" id="SSF52283">
    <property type="entry name" value="Formate/glycerate dehydrogenase catalytic domain-like"/>
    <property type="match status" value="1"/>
</dbReference>
<feature type="domain" description="D-isomer specific 2-hydroxyacid dehydrogenase catalytic" evidence="6">
    <location>
        <begin position="30"/>
        <end position="296"/>
    </location>
</feature>
<dbReference type="Pfam" id="PF02826">
    <property type="entry name" value="2-Hacid_dh_C"/>
    <property type="match status" value="1"/>
</dbReference>
<dbReference type="PANTHER" id="PTHR42789">
    <property type="entry name" value="D-ISOMER SPECIFIC 2-HYDROXYACID DEHYDROGENASE FAMILY PROTEIN (AFU_ORTHOLOGUE AFUA_6G10090)"/>
    <property type="match status" value="1"/>
</dbReference>
<evidence type="ECO:0000313" key="9">
    <source>
        <dbReference type="Proteomes" id="UP000240042"/>
    </source>
</evidence>